<reference evidence="4 5" key="1">
    <citation type="journal article" date="2012" name="J. Bacteriol.">
        <title>Genome Sequence of Radiation-Resistant Modestobacter marinus Strain BC501, a Representative Actinobacterium That Thrives on Calcareous Stone Surfaces.</title>
        <authorList>
            <person name="Normand P."/>
            <person name="Gury J."/>
            <person name="Pujic P."/>
            <person name="Chouaia B."/>
            <person name="Crotti E."/>
            <person name="Brusetti L."/>
            <person name="Daffonchio D."/>
            <person name="Vacherie B."/>
            <person name="Barbe V."/>
            <person name="Medigue C."/>
            <person name="Calteau A."/>
            <person name="Ghodhbane-Gtari F."/>
            <person name="Essoussi I."/>
            <person name="Nouioui I."/>
            <person name="Abbassi-Ghozzi I."/>
            <person name="Gtari M."/>
        </authorList>
    </citation>
    <scope>NUCLEOTIDE SEQUENCE [LARGE SCALE GENOMIC DNA]</scope>
    <source>
        <strain evidence="5">BC 501</strain>
    </source>
</reference>
<evidence type="ECO:0000256" key="1">
    <source>
        <dbReference type="ARBA" id="ARBA00022676"/>
    </source>
</evidence>
<sequence length="392" mass="42299">MRLLYGITVAGSAETLLRGQLGWFRSRGWDVHVATSPGPLLDVVRDREEVVVHRLPMEREMAPAHDLRALARWTGLLRRLRPDVVNVGTPKAALLGCLAAWLTRVPARVYVMRGLRLEAAGSRPTRVVLWLAERLTIALATDVVCVSHSLRDEAVARRLFGRTDHPLVLGKGSSNGVDPDRWDPDLAAVDREAVRQGWRVGPAELVVGFVGRLTLDKGVDTLLAAVAELPDLPLRLLLVGSLDDPLLEPAIRALGDRVVRIEETDDVASAYAGMDVLCLPTRREGLPNVVLEAALAELPAITTTATGARDAVVDGVTGWLVPPGDAGALSAAIRACAASPDRARELGRAARARALADFDPQTIWRGLESVYLARLEAAHRPHGRWPGRGPAA</sequence>
<dbReference type="SUPFAM" id="SSF53756">
    <property type="entry name" value="UDP-Glycosyltransferase/glycogen phosphorylase"/>
    <property type="match status" value="1"/>
</dbReference>
<keyword evidence="1" id="KW-0328">Glycosyltransferase</keyword>
<dbReference type="PANTHER" id="PTHR12526:SF636">
    <property type="entry name" value="BLL3647 PROTEIN"/>
    <property type="match status" value="1"/>
</dbReference>
<dbReference type="AlphaFoldDB" id="I4EXJ7"/>
<dbReference type="STRING" id="477641.MODMU_2681"/>
<dbReference type="Pfam" id="PF13692">
    <property type="entry name" value="Glyco_trans_1_4"/>
    <property type="match status" value="1"/>
</dbReference>
<proteinExistence type="predicted"/>
<evidence type="ECO:0000259" key="3">
    <source>
        <dbReference type="Pfam" id="PF13579"/>
    </source>
</evidence>
<evidence type="ECO:0000313" key="4">
    <source>
        <dbReference type="EMBL" id="CCH88110.1"/>
    </source>
</evidence>
<dbReference type="Pfam" id="PF13579">
    <property type="entry name" value="Glyco_trans_4_4"/>
    <property type="match status" value="1"/>
</dbReference>
<gene>
    <name evidence="4" type="ordered locus">MODMU_2681</name>
</gene>
<dbReference type="GO" id="GO:0016757">
    <property type="term" value="F:glycosyltransferase activity"/>
    <property type="evidence" value="ECO:0007669"/>
    <property type="project" value="UniProtKB-KW"/>
</dbReference>
<dbReference type="OrthoDB" id="9772485at2"/>
<accession>I4EXJ7</accession>
<evidence type="ECO:0000313" key="5">
    <source>
        <dbReference type="Proteomes" id="UP000006461"/>
    </source>
</evidence>
<dbReference type="InterPro" id="IPR028098">
    <property type="entry name" value="Glyco_trans_4-like_N"/>
</dbReference>
<dbReference type="Proteomes" id="UP000006461">
    <property type="component" value="Chromosome"/>
</dbReference>
<keyword evidence="2 4" id="KW-0808">Transferase</keyword>
<feature type="domain" description="Glycosyltransferase subfamily 4-like N-terminal" evidence="3">
    <location>
        <begin position="17"/>
        <end position="158"/>
    </location>
</feature>
<protein>
    <submittedName>
        <fullName evidence="4">Capsular polysaccharide biosynthesis glycosyl transferase</fullName>
    </submittedName>
</protein>
<dbReference type="HOGENOM" id="CLU_009583_8_0_11"/>
<dbReference type="PATRIC" id="fig|477641.3.peg.2538"/>
<dbReference type="Gene3D" id="3.40.50.2000">
    <property type="entry name" value="Glycogen Phosphorylase B"/>
    <property type="match status" value="2"/>
</dbReference>
<dbReference type="OMA" id="TSWYLYN"/>
<evidence type="ECO:0000256" key="2">
    <source>
        <dbReference type="ARBA" id="ARBA00022679"/>
    </source>
</evidence>
<name>I4EXJ7_MODI5</name>
<dbReference type="EMBL" id="FO203431">
    <property type="protein sequence ID" value="CCH88110.1"/>
    <property type="molecule type" value="Genomic_DNA"/>
</dbReference>
<keyword evidence="5" id="KW-1185">Reference proteome</keyword>
<organism evidence="4 5">
    <name type="scientific">Modestobacter italicus (strain DSM 44449 / CECT 9708 / BC 501)</name>
    <dbReference type="NCBI Taxonomy" id="2732864"/>
    <lineage>
        <taxon>Bacteria</taxon>
        <taxon>Bacillati</taxon>
        <taxon>Actinomycetota</taxon>
        <taxon>Actinomycetes</taxon>
        <taxon>Geodermatophilales</taxon>
        <taxon>Geodermatophilaceae</taxon>
        <taxon>Modestobacter</taxon>
    </lineage>
</organism>
<dbReference type="KEGG" id="mmar:MODMU_2681"/>
<dbReference type="eggNOG" id="COG0438">
    <property type="taxonomic scope" value="Bacteria"/>
</dbReference>
<dbReference type="PANTHER" id="PTHR12526">
    <property type="entry name" value="GLYCOSYLTRANSFERASE"/>
    <property type="match status" value="1"/>
</dbReference>